<keyword evidence="4" id="KW-0249">Electron transport</keyword>
<reference evidence="9 10" key="1">
    <citation type="submission" date="2019-07" db="EMBL/GenBank/DDBJ databases">
        <title>New species of Amycolatopsis and Streptomyces.</title>
        <authorList>
            <person name="Duangmal K."/>
            <person name="Teo W.F.A."/>
            <person name="Lipun K."/>
        </authorList>
    </citation>
    <scope>NUCLEOTIDE SEQUENCE [LARGE SCALE GENOMIC DNA]</scope>
    <source>
        <strain evidence="9 10">NBRC 106415</strain>
    </source>
</reference>
<dbReference type="Gene3D" id="3.30.70.20">
    <property type="match status" value="1"/>
</dbReference>
<dbReference type="GO" id="GO:0051538">
    <property type="term" value="F:3 iron, 4 sulfur cluster binding"/>
    <property type="evidence" value="ECO:0007669"/>
    <property type="project" value="UniProtKB-KW"/>
</dbReference>
<dbReference type="InterPro" id="IPR017896">
    <property type="entry name" value="4Fe4S_Fe-S-bd"/>
</dbReference>
<name>A0A5N8X992_9ACTN</name>
<evidence type="ECO:0000256" key="3">
    <source>
        <dbReference type="ARBA" id="ARBA00022723"/>
    </source>
</evidence>
<dbReference type="PANTHER" id="PTHR36923">
    <property type="entry name" value="FERREDOXIN"/>
    <property type="match status" value="1"/>
</dbReference>
<evidence type="ECO:0000259" key="8">
    <source>
        <dbReference type="PROSITE" id="PS51379"/>
    </source>
</evidence>
<keyword evidence="10" id="KW-1185">Reference proteome</keyword>
<proteinExistence type="predicted"/>
<dbReference type="AlphaFoldDB" id="A0A5N8X992"/>
<accession>A0A5N8X992</accession>
<evidence type="ECO:0000313" key="9">
    <source>
        <dbReference type="EMBL" id="MPY56019.1"/>
    </source>
</evidence>
<organism evidence="9 10">
    <name type="scientific">Streptomyces spongiae</name>
    <dbReference type="NCBI Taxonomy" id="565072"/>
    <lineage>
        <taxon>Bacteria</taxon>
        <taxon>Bacillati</taxon>
        <taxon>Actinomycetota</taxon>
        <taxon>Actinomycetes</taxon>
        <taxon>Kitasatosporales</taxon>
        <taxon>Streptomycetaceae</taxon>
        <taxon>Streptomyces</taxon>
    </lineage>
</organism>
<dbReference type="OrthoDB" id="3215002at2"/>
<dbReference type="GO" id="GO:0046872">
    <property type="term" value="F:metal ion binding"/>
    <property type="evidence" value="ECO:0007669"/>
    <property type="project" value="UniProtKB-KW"/>
</dbReference>
<dbReference type="InterPro" id="IPR051269">
    <property type="entry name" value="Fe-S_cluster_ET"/>
</dbReference>
<sequence>MKISVDYPRCEGHGLCADQAPDVFSLDDDAELTYRFEGTEVPDEHQLAARAALNACPVAVLRVLS</sequence>
<feature type="domain" description="4Fe-4S ferredoxin-type" evidence="8">
    <location>
        <begin position="1"/>
        <end position="29"/>
    </location>
</feature>
<gene>
    <name evidence="9" type="ORF">FNH08_02100</name>
</gene>
<keyword evidence="2" id="KW-0813">Transport</keyword>
<dbReference type="PANTHER" id="PTHR36923:SF3">
    <property type="entry name" value="FERREDOXIN"/>
    <property type="match status" value="1"/>
</dbReference>
<dbReference type="RefSeq" id="WP_152769497.1">
    <property type="nucleotide sequence ID" value="NZ_VJZC01000006.1"/>
</dbReference>
<keyword evidence="5" id="KW-0408">Iron</keyword>
<dbReference type="SUPFAM" id="SSF54862">
    <property type="entry name" value="4Fe-4S ferredoxins"/>
    <property type="match status" value="1"/>
</dbReference>
<evidence type="ECO:0000256" key="4">
    <source>
        <dbReference type="ARBA" id="ARBA00022982"/>
    </source>
</evidence>
<comment type="caution">
    <text evidence="9">The sequence shown here is derived from an EMBL/GenBank/DDBJ whole genome shotgun (WGS) entry which is preliminary data.</text>
</comment>
<dbReference type="EMBL" id="VJZC01000006">
    <property type="protein sequence ID" value="MPY56019.1"/>
    <property type="molecule type" value="Genomic_DNA"/>
</dbReference>
<evidence type="ECO:0000256" key="7">
    <source>
        <dbReference type="ARBA" id="ARBA00023291"/>
    </source>
</evidence>
<keyword evidence="3" id="KW-0479">Metal-binding</keyword>
<keyword evidence="6" id="KW-0411">Iron-sulfur</keyword>
<comment type="cofactor">
    <cofactor evidence="1">
        <name>[3Fe-4S] cluster</name>
        <dbReference type="ChEBI" id="CHEBI:21137"/>
    </cofactor>
</comment>
<dbReference type="Pfam" id="PF13459">
    <property type="entry name" value="Fer4_15"/>
    <property type="match status" value="1"/>
</dbReference>
<evidence type="ECO:0000256" key="6">
    <source>
        <dbReference type="ARBA" id="ARBA00023014"/>
    </source>
</evidence>
<evidence type="ECO:0000256" key="2">
    <source>
        <dbReference type="ARBA" id="ARBA00022448"/>
    </source>
</evidence>
<dbReference type="PROSITE" id="PS51379">
    <property type="entry name" value="4FE4S_FER_2"/>
    <property type="match status" value="1"/>
</dbReference>
<evidence type="ECO:0000256" key="5">
    <source>
        <dbReference type="ARBA" id="ARBA00023004"/>
    </source>
</evidence>
<keyword evidence="7" id="KW-0003">3Fe-4S</keyword>
<protein>
    <submittedName>
        <fullName evidence="9">Ferredoxin</fullName>
    </submittedName>
</protein>
<dbReference type="Proteomes" id="UP000400924">
    <property type="component" value="Unassembled WGS sequence"/>
</dbReference>
<evidence type="ECO:0000313" key="10">
    <source>
        <dbReference type="Proteomes" id="UP000400924"/>
    </source>
</evidence>
<evidence type="ECO:0000256" key="1">
    <source>
        <dbReference type="ARBA" id="ARBA00001927"/>
    </source>
</evidence>